<keyword evidence="3" id="KW-1185">Reference proteome</keyword>
<dbReference type="Proteomes" id="UP000439903">
    <property type="component" value="Unassembled WGS sequence"/>
</dbReference>
<keyword evidence="1" id="KW-1133">Transmembrane helix</keyword>
<organism evidence="2 3">
    <name type="scientific">Gigaspora margarita</name>
    <dbReference type="NCBI Taxonomy" id="4874"/>
    <lineage>
        <taxon>Eukaryota</taxon>
        <taxon>Fungi</taxon>
        <taxon>Fungi incertae sedis</taxon>
        <taxon>Mucoromycota</taxon>
        <taxon>Glomeromycotina</taxon>
        <taxon>Glomeromycetes</taxon>
        <taxon>Diversisporales</taxon>
        <taxon>Gigasporaceae</taxon>
        <taxon>Gigaspora</taxon>
    </lineage>
</organism>
<keyword evidence="1" id="KW-0472">Membrane</keyword>
<evidence type="ECO:0000256" key="1">
    <source>
        <dbReference type="SAM" id="Phobius"/>
    </source>
</evidence>
<reference evidence="2 3" key="1">
    <citation type="journal article" date="2019" name="Environ. Microbiol.">
        <title>At the nexus of three kingdoms: the genome of the mycorrhizal fungus Gigaspora margarita provides insights into plant, endobacterial and fungal interactions.</title>
        <authorList>
            <person name="Venice F."/>
            <person name="Ghignone S."/>
            <person name="Salvioli di Fossalunga A."/>
            <person name="Amselem J."/>
            <person name="Novero M."/>
            <person name="Xianan X."/>
            <person name="Sedzielewska Toro K."/>
            <person name="Morin E."/>
            <person name="Lipzen A."/>
            <person name="Grigoriev I.V."/>
            <person name="Henrissat B."/>
            <person name="Martin F.M."/>
            <person name="Bonfante P."/>
        </authorList>
    </citation>
    <scope>NUCLEOTIDE SEQUENCE [LARGE SCALE GENOMIC DNA]</scope>
    <source>
        <strain evidence="2 3">BEG34</strain>
    </source>
</reference>
<sequence length="212" mass="23460">MDFSYVENKTFMDFEDVFFLIKGHQISIVIFSKKTSEFKKNPPKFLPTSQVMKNFIFASILFALLLTVNAAPFQLNKRAITFGPCNLKPPVDLLEVKIGTDHPEFGKNESFYASGTLTKNDIIKDATILQVAYGDSNGILIADPYFQFFNESIKAGTPFNASASVPTPKLPDSYTIGVIVAFPDLQLTFACAIAAVGVSSEKSKIYDIFKLI</sequence>
<keyword evidence="1" id="KW-0812">Transmembrane</keyword>
<dbReference type="EMBL" id="WTPW01000061">
    <property type="protein sequence ID" value="KAF0552794.1"/>
    <property type="molecule type" value="Genomic_DNA"/>
</dbReference>
<name>A0A8H4B1P3_GIGMA</name>
<comment type="caution">
    <text evidence="2">The sequence shown here is derived from an EMBL/GenBank/DDBJ whole genome shotgun (WGS) entry which is preliminary data.</text>
</comment>
<dbReference type="AlphaFoldDB" id="A0A8H4B1P3"/>
<protein>
    <submittedName>
        <fullName evidence="2">Uncharacterized protein</fullName>
    </submittedName>
</protein>
<evidence type="ECO:0000313" key="2">
    <source>
        <dbReference type="EMBL" id="KAF0552794.1"/>
    </source>
</evidence>
<evidence type="ECO:0000313" key="3">
    <source>
        <dbReference type="Proteomes" id="UP000439903"/>
    </source>
</evidence>
<accession>A0A8H4B1P3</accession>
<gene>
    <name evidence="2" type="ORF">F8M41_021036</name>
</gene>
<feature type="transmembrane region" description="Helical" evidence="1">
    <location>
        <begin position="55"/>
        <end position="73"/>
    </location>
</feature>
<proteinExistence type="predicted"/>